<reference evidence="2 3" key="1">
    <citation type="submission" date="2018-06" db="EMBL/GenBank/DDBJ databases">
        <authorList>
            <consortium name="Pathogen Informatics"/>
            <person name="Doyle S."/>
        </authorList>
    </citation>
    <scope>NUCLEOTIDE SEQUENCE [LARGE SCALE GENOMIC DNA]</scope>
    <source>
        <strain evidence="2 3">NCTC13294</strain>
    </source>
</reference>
<organism evidence="2 3">
    <name type="scientific">Cardiobacterium valvarum</name>
    <dbReference type="NCBI Taxonomy" id="194702"/>
    <lineage>
        <taxon>Bacteria</taxon>
        <taxon>Pseudomonadati</taxon>
        <taxon>Pseudomonadota</taxon>
        <taxon>Gammaproteobacteria</taxon>
        <taxon>Cardiobacteriales</taxon>
        <taxon>Cardiobacteriaceae</taxon>
        <taxon>Cardiobacterium</taxon>
    </lineage>
</organism>
<dbReference type="Proteomes" id="UP000254572">
    <property type="component" value="Unassembled WGS sequence"/>
</dbReference>
<protein>
    <submittedName>
        <fullName evidence="2">Predicted membrane protein</fullName>
    </submittedName>
</protein>
<keyword evidence="1" id="KW-0812">Transmembrane</keyword>
<accession>A0A381EFL4</accession>
<dbReference type="RefSeq" id="WP_006984498.1">
    <property type="nucleotide sequence ID" value="NZ_CABMOK010000023.1"/>
</dbReference>
<name>A0A381EFL4_9GAMM</name>
<dbReference type="OrthoDB" id="1118972at2"/>
<keyword evidence="3" id="KW-1185">Reference proteome</keyword>
<evidence type="ECO:0000313" key="2">
    <source>
        <dbReference type="EMBL" id="SUX25673.1"/>
    </source>
</evidence>
<keyword evidence="1" id="KW-1133">Transmembrane helix</keyword>
<gene>
    <name evidence="2" type="ORF">NCTC13294_02557</name>
</gene>
<feature type="transmembrane region" description="Helical" evidence="1">
    <location>
        <begin position="16"/>
        <end position="35"/>
    </location>
</feature>
<sequence>MKALIDKFRYSDIDMVLLRISVIFIIALFGNYKWFEFEVEALKPLISGTWLSFLYDIFGFHGASYLLGIVESIGYIALIAGFFKPKAGIIGDLVTIAIGVTTLSLIPQYGLKSFLVKDAVLLGAGFVLLKYDLNKAMPD</sequence>
<proteinExistence type="predicted"/>
<dbReference type="Pfam" id="PF04224">
    <property type="entry name" value="DUF417"/>
    <property type="match status" value="1"/>
</dbReference>
<dbReference type="AlphaFoldDB" id="A0A381EFL4"/>
<evidence type="ECO:0000313" key="3">
    <source>
        <dbReference type="Proteomes" id="UP000254572"/>
    </source>
</evidence>
<keyword evidence="1" id="KW-0472">Membrane</keyword>
<dbReference type="EMBL" id="UFUW01000001">
    <property type="protein sequence ID" value="SUX25673.1"/>
    <property type="molecule type" value="Genomic_DNA"/>
</dbReference>
<feature type="transmembrane region" description="Helical" evidence="1">
    <location>
        <begin position="89"/>
        <end position="107"/>
    </location>
</feature>
<dbReference type="InterPro" id="IPR007339">
    <property type="entry name" value="RclC-like"/>
</dbReference>
<feature type="transmembrane region" description="Helical" evidence="1">
    <location>
        <begin position="65"/>
        <end position="83"/>
    </location>
</feature>
<evidence type="ECO:0000256" key="1">
    <source>
        <dbReference type="SAM" id="Phobius"/>
    </source>
</evidence>